<dbReference type="Gene3D" id="3.40.50.2000">
    <property type="entry name" value="Glycogen Phosphorylase B"/>
    <property type="match status" value="2"/>
</dbReference>
<dbReference type="RefSeq" id="WP_076203650.1">
    <property type="nucleotide sequence ID" value="NZ_CP019236.1"/>
</dbReference>
<dbReference type="InterPro" id="IPR001296">
    <property type="entry name" value="Glyco_trans_1"/>
</dbReference>
<dbReference type="GO" id="GO:0016757">
    <property type="term" value="F:glycosyltransferase activity"/>
    <property type="evidence" value="ECO:0007669"/>
    <property type="project" value="InterPro"/>
</dbReference>
<dbReference type="EMBL" id="CP019236">
    <property type="protein sequence ID" value="APW40190.1"/>
    <property type="molecule type" value="Genomic_DNA"/>
</dbReference>
<dbReference type="AlphaFoldDB" id="A0A1P8K2G6"/>
<reference evidence="4 5" key="1">
    <citation type="submission" date="2017-01" db="EMBL/GenBank/DDBJ databases">
        <authorList>
            <person name="Mah S.A."/>
            <person name="Swanson W.J."/>
            <person name="Moy G.W."/>
            <person name="Vacquier V.D."/>
        </authorList>
    </citation>
    <scope>NUCLEOTIDE SEQUENCE [LARGE SCALE GENOMIC DNA]</scope>
    <source>
        <strain evidence="4 5">DCY110</strain>
    </source>
</reference>
<dbReference type="PANTHER" id="PTHR46401:SF2">
    <property type="entry name" value="GLYCOSYLTRANSFERASE WBBK-RELATED"/>
    <property type="match status" value="1"/>
</dbReference>
<dbReference type="PANTHER" id="PTHR46401">
    <property type="entry name" value="GLYCOSYLTRANSFERASE WBBK-RELATED"/>
    <property type="match status" value="1"/>
</dbReference>
<dbReference type="Pfam" id="PF13439">
    <property type="entry name" value="Glyco_transf_4"/>
    <property type="match status" value="1"/>
</dbReference>
<dbReference type="STRING" id="1842727.RD110_25790"/>
<keyword evidence="5" id="KW-1185">Reference proteome</keyword>
<dbReference type="GO" id="GO:0009103">
    <property type="term" value="P:lipopolysaccharide biosynthetic process"/>
    <property type="evidence" value="ECO:0007669"/>
    <property type="project" value="TreeGrafter"/>
</dbReference>
<dbReference type="SUPFAM" id="SSF53756">
    <property type="entry name" value="UDP-Glycosyltransferase/glycogen phosphorylase"/>
    <property type="match status" value="1"/>
</dbReference>
<proteinExistence type="predicted"/>
<sequence length="385" mass="41471">MPESLRIALLTHSVNPRGGVVHTLELAEALQAAGHVVTVFAPATAGQRMFRPVACELVLVPTAQTLPGVEAMVASRIAAFVAYFSELLQHRSFDLFHAQDSISGNALANLRDQGLIEGFVRTVHHLDVFDNPRLTAWQHRAFAEARQVLCVSRVWQDFLRDEHGIEAGLVHNGVNLRRYSPRPEPGDARVAVRHGLRPGGAVVLAVGGVEERKNTRRLLAAFAALQVRRPDTQLVIAGGASLLDHDAYARAFQADLAASGLRQGTGEDVVLTGPVRDADMPALFRLARVVAMPSLREGFGLVVLEALASGTPVVVSNIAPFTEYLGDAPVAWADPLDVPSITAALDTALQRAPFALPAVCRRFSWPASAAQHLAHYRAQPVHCQA</sequence>
<evidence type="ECO:0000259" key="3">
    <source>
        <dbReference type="Pfam" id="PF13439"/>
    </source>
</evidence>
<accession>A0A1P8K2G6</accession>
<keyword evidence="1 4" id="KW-0808">Transferase</keyword>
<feature type="domain" description="Glycosyltransferase subfamily 4-like N-terminal" evidence="3">
    <location>
        <begin position="17"/>
        <end position="178"/>
    </location>
</feature>
<dbReference type="InterPro" id="IPR028098">
    <property type="entry name" value="Glyco_trans_4-like_N"/>
</dbReference>
<dbReference type="Proteomes" id="UP000186609">
    <property type="component" value="Chromosome"/>
</dbReference>
<dbReference type="OrthoDB" id="433681at2"/>
<dbReference type="InterPro" id="IPR023986">
    <property type="entry name" value="GlycosylTfrase_MSMEG0565"/>
</dbReference>
<gene>
    <name evidence="4" type="ORF">RD110_25790</name>
</gene>
<feature type="domain" description="Glycosyl transferase family 1" evidence="2">
    <location>
        <begin position="194"/>
        <end position="350"/>
    </location>
</feature>
<evidence type="ECO:0000256" key="1">
    <source>
        <dbReference type="ARBA" id="ARBA00022679"/>
    </source>
</evidence>
<evidence type="ECO:0000313" key="4">
    <source>
        <dbReference type="EMBL" id="APW40190.1"/>
    </source>
</evidence>
<dbReference type="CDD" id="cd03801">
    <property type="entry name" value="GT4_PimA-like"/>
    <property type="match status" value="1"/>
</dbReference>
<evidence type="ECO:0000313" key="5">
    <source>
        <dbReference type="Proteomes" id="UP000186609"/>
    </source>
</evidence>
<evidence type="ECO:0000259" key="2">
    <source>
        <dbReference type="Pfam" id="PF00534"/>
    </source>
</evidence>
<dbReference type="Pfam" id="PF00534">
    <property type="entry name" value="Glycos_transf_1"/>
    <property type="match status" value="1"/>
</dbReference>
<dbReference type="NCBIfam" id="TIGR04047">
    <property type="entry name" value="MSMEG_0565_glyc"/>
    <property type="match status" value="1"/>
</dbReference>
<protein>
    <submittedName>
        <fullName evidence="4">Glycosyl transferase family 1</fullName>
    </submittedName>
</protein>
<dbReference type="KEGG" id="rhy:RD110_25790"/>
<name>A0A1P8K2G6_9BURK</name>
<organism evidence="4 5">
    <name type="scientific">Rhodoferax koreensis</name>
    <dbReference type="NCBI Taxonomy" id="1842727"/>
    <lineage>
        <taxon>Bacteria</taxon>
        <taxon>Pseudomonadati</taxon>
        <taxon>Pseudomonadota</taxon>
        <taxon>Betaproteobacteria</taxon>
        <taxon>Burkholderiales</taxon>
        <taxon>Comamonadaceae</taxon>
        <taxon>Rhodoferax</taxon>
    </lineage>
</organism>